<feature type="region of interest" description="Disordered" evidence="1">
    <location>
        <begin position="30"/>
        <end position="117"/>
    </location>
</feature>
<dbReference type="AlphaFoldDB" id="A0A4Z2DZU5"/>
<reference evidence="2 3" key="1">
    <citation type="submission" date="2019-03" db="EMBL/GenBank/DDBJ databases">
        <title>First draft genome of Liparis tanakae, snailfish: a comprehensive survey of snailfish specific genes.</title>
        <authorList>
            <person name="Kim W."/>
            <person name="Song I."/>
            <person name="Jeong J.-H."/>
            <person name="Kim D."/>
            <person name="Kim S."/>
            <person name="Ryu S."/>
            <person name="Song J.Y."/>
            <person name="Lee S.K."/>
        </authorList>
    </citation>
    <scope>NUCLEOTIDE SEQUENCE [LARGE SCALE GENOMIC DNA]</scope>
    <source>
        <tissue evidence="2">Muscle</tissue>
    </source>
</reference>
<accession>A0A4Z2DZU5</accession>
<name>A0A4Z2DZU5_9TELE</name>
<comment type="caution">
    <text evidence="2">The sequence shown here is derived from an EMBL/GenBank/DDBJ whole genome shotgun (WGS) entry which is preliminary data.</text>
</comment>
<sequence length="117" mass="12587">MMESVRRWKAFGDGKRSAMESVRRWKAFGDGKRSAMESVPTARPSMSPRGVGPSFVVVETINLGSSRPNKKPFEASSQAQAGNPPDAQRETAPRPPAPPAPPRRASGGGRDSSPSRR</sequence>
<evidence type="ECO:0000256" key="1">
    <source>
        <dbReference type="SAM" id="MobiDB-lite"/>
    </source>
</evidence>
<keyword evidence="3" id="KW-1185">Reference proteome</keyword>
<proteinExistence type="predicted"/>
<organism evidence="2 3">
    <name type="scientific">Liparis tanakae</name>
    <name type="common">Tanaka's snailfish</name>
    <dbReference type="NCBI Taxonomy" id="230148"/>
    <lineage>
        <taxon>Eukaryota</taxon>
        <taxon>Metazoa</taxon>
        <taxon>Chordata</taxon>
        <taxon>Craniata</taxon>
        <taxon>Vertebrata</taxon>
        <taxon>Euteleostomi</taxon>
        <taxon>Actinopterygii</taxon>
        <taxon>Neopterygii</taxon>
        <taxon>Teleostei</taxon>
        <taxon>Neoteleostei</taxon>
        <taxon>Acanthomorphata</taxon>
        <taxon>Eupercaria</taxon>
        <taxon>Perciformes</taxon>
        <taxon>Cottioidei</taxon>
        <taxon>Cottales</taxon>
        <taxon>Liparidae</taxon>
        <taxon>Liparis</taxon>
    </lineage>
</organism>
<evidence type="ECO:0000313" key="3">
    <source>
        <dbReference type="Proteomes" id="UP000314294"/>
    </source>
</evidence>
<protein>
    <submittedName>
        <fullName evidence="2">Uncharacterized protein</fullName>
    </submittedName>
</protein>
<gene>
    <name evidence="2" type="ORF">EYF80_067920</name>
</gene>
<feature type="compositionally biased region" description="Pro residues" evidence="1">
    <location>
        <begin position="93"/>
        <end position="102"/>
    </location>
</feature>
<evidence type="ECO:0000313" key="2">
    <source>
        <dbReference type="EMBL" id="TNN21967.1"/>
    </source>
</evidence>
<dbReference type="EMBL" id="SRLO01024931">
    <property type="protein sequence ID" value="TNN21967.1"/>
    <property type="molecule type" value="Genomic_DNA"/>
</dbReference>
<dbReference type="Proteomes" id="UP000314294">
    <property type="component" value="Unassembled WGS sequence"/>
</dbReference>